<accession>A0A848NQM7</accession>
<sequence length="361" mass="40103">MTMVQRVDVDVDAASVAGTTVVFTSVFKKEDSATQVKPMPGGAGKATRKSLLLGDFRAVPLTLFIKHTKTSEPSMSDYVRIRACPNPNNFFDEIIPDDGINVAGWRFIIRRIPMPVGDQSEGHTFVDSAWLYAESDYDEAQLARFPQDKRPLFMQIVQALAGIRCTHLSGGVEFTMFFEEFVKDGVSRNIEPFKIDIGISILSVRATDNTGAFFFDTQAEAAERARHALQDAKNELQVTANAVAKHLDDDFFRRAWESFSLALGKDEHAINHLFDIRDAAVEKFGGGEAARKALGIHNKEWSDFGRIFNDGAVIGGRHNGKHPAPLNPMTHDQRTQATRFAKNLLLSYGRYLDNYVAAASE</sequence>
<evidence type="ECO:0000313" key="3">
    <source>
        <dbReference type="Proteomes" id="UP000542405"/>
    </source>
</evidence>
<gene>
    <name evidence="2" type="ORF">HGQ98_27415</name>
</gene>
<dbReference type="EMBL" id="JABBZE010000560">
    <property type="protein sequence ID" value="NMU93210.1"/>
    <property type="molecule type" value="Genomic_DNA"/>
</dbReference>
<dbReference type="AlphaFoldDB" id="A0A848NQM7"/>
<proteinExistence type="predicted"/>
<protein>
    <submittedName>
        <fullName evidence="2">Uncharacterized protein</fullName>
    </submittedName>
</protein>
<dbReference type="RefSeq" id="WP_169537849.1">
    <property type="nucleotide sequence ID" value="NZ_JABBZE010000560.1"/>
</dbReference>
<reference evidence="2 3" key="1">
    <citation type="submission" date="2020-04" db="EMBL/GenBank/DDBJ databases">
        <title>Achromobacter ruhlandii genome sequencing and assembly.</title>
        <authorList>
            <person name="Martins R.C.R."/>
            <person name="Perdigao-Neto L.V."/>
            <person name="Levin A.S.S."/>
            <person name="Costa S.F."/>
        </authorList>
    </citation>
    <scope>NUCLEOTIDE SEQUENCE [LARGE SCALE GENOMIC DNA]</scope>
    <source>
        <strain evidence="2 3">9035ralo</strain>
    </source>
</reference>
<dbReference type="Proteomes" id="UP000542405">
    <property type="component" value="Unassembled WGS sequence"/>
</dbReference>
<comment type="caution">
    <text evidence="2">The sequence shown here is derived from an EMBL/GenBank/DDBJ whole genome shotgun (WGS) entry which is preliminary data.</text>
</comment>
<evidence type="ECO:0000256" key="1">
    <source>
        <dbReference type="SAM" id="Coils"/>
    </source>
</evidence>
<feature type="coiled-coil region" evidence="1">
    <location>
        <begin position="215"/>
        <end position="249"/>
    </location>
</feature>
<name>A0A848NQM7_9BURK</name>
<keyword evidence="1" id="KW-0175">Coiled coil</keyword>
<evidence type="ECO:0000313" key="2">
    <source>
        <dbReference type="EMBL" id="NMU93210.1"/>
    </source>
</evidence>
<organism evidence="2 3">
    <name type="scientific">Achromobacter ruhlandii</name>
    <dbReference type="NCBI Taxonomy" id="72557"/>
    <lineage>
        <taxon>Bacteria</taxon>
        <taxon>Pseudomonadati</taxon>
        <taxon>Pseudomonadota</taxon>
        <taxon>Betaproteobacteria</taxon>
        <taxon>Burkholderiales</taxon>
        <taxon>Alcaligenaceae</taxon>
        <taxon>Achromobacter</taxon>
    </lineage>
</organism>